<dbReference type="Gene3D" id="3.20.20.80">
    <property type="entry name" value="Glycosidases"/>
    <property type="match status" value="1"/>
</dbReference>
<evidence type="ECO:0000256" key="1">
    <source>
        <dbReference type="ARBA" id="ARBA00000822"/>
    </source>
</evidence>
<comment type="caution">
    <text evidence="8">The sequence shown here is derived from an EMBL/GenBank/DDBJ whole genome shotgun (WGS) entry which is preliminary data.</text>
</comment>
<evidence type="ECO:0000256" key="5">
    <source>
        <dbReference type="RuleBase" id="RU000489"/>
    </source>
</evidence>
<dbReference type="EMBL" id="WIVE01000137">
    <property type="protein sequence ID" value="MQX38578.1"/>
    <property type="molecule type" value="Genomic_DNA"/>
</dbReference>
<evidence type="ECO:0000313" key="9">
    <source>
        <dbReference type="Proteomes" id="UP000434582"/>
    </source>
</evidence>
<dbReference type="InterPro" id="IPR017853">
    <property type="entry name" value="GH"/>
</dbReference>
<dbReference type="OrthoDB" id="119355at2"/>
<sequence>MSNVKLPWSGFPLRSFVTGVIFAPPNIAHRPTSPGPCPPPQRRPVCGGATMHGSGGDRCSANVCVRPCACIGKIAFDNPDAPCVSVSVTGCRVGEVAMPTTDRMVNAWIFLNEDEPSGTTYSDPTSCYQTLIRDGVYGAVDILYLCFATTLPVGPETVPATPAAQAGSYTIAMGAASHAGGLTNQDYMDWVIRDARASNPSIRIAMTLNWGDGSLLSNIFTAGSLDPEPAAKAFAANLLAYLRRYDLDGFDIDWESPISDQTTREQFRCLVTAIGAAFRAQTDRKFYLTLSPAAVGNLDAAAVNDSVDFVNLQLYSGFTDPAAFTAAGVDAALFAYGAKFESDVQTAQAAYDDNAANYGYPIFTCWRLNSSNFAFEQAQQKALSALVFPS</sequence>
<dbReference type="PROSITE" id="PS51910">
    <property type="entry name" value="GH18_2"/>
    <property type="match status" value="1"/>
</dbReference>
<evidence type="ECO:0000256" key="2">
    <source>
        <dbReference type="ARBA" id="ARBA00012729"/>
    </source>
</evidence>
<dbReference type="GO" id="GO:0008843">
    <property type="term" value="F:endochitinase activity"/>
    <property type="evidence" value="ECO:0007669"/>
    <property type="project" value="UniProtKB-EC"/>
</dbReference>
<proteinExistence type="inferred from homology"/>
<dbReference type="PANTHER" id="PTHR11177">
    <property type="entry name" value="CHITINASE"/>
    <property type="match status" value="1"/>
</dbReference>
<evidence type="ECO:0000259" key="7">
    <source>
        <dbReference type="PROSITE" id="PS51910"/>
    </source>
</evidence>
<dbReference type="PANTHER" id="PTHR11177:SF317">
    <property type="entry name" value="CHITINASE 12-RELATED"/>
    <property type="match status" value="1"/>
</dbReference>
<evidence type="ECO:0000256" key="3">
    <source>
        <dbReference type="ARBA" id="ARBA00022801"/>
    </source>
</evidence>
<dbReference type="InterPro" id="IPR050314">
    <property type="entry name" value="Glycosyl_Hydrlase_18"/>
</dbReference>
<dbReference type="GO" id="GO:0008061">
    <property type="term" value="F:chitin binding"/>
    <property type="evidence" value="ECO:0007669"/>
    <property type="project" value="TreeGrafter"/>
</dbReference>
<gene>
    <name evidence="8" type="ORF">GHC57_18885</name>
</gene>
<dbReference type="InterPro" id="IPR001579">
    <property type="entry name" value="Glyco_hydro_18_chit_AS"/>
</dbReference>
<evidence type="ECO:0000313" key="8">
    <source>
        <dbReference type="EMBL" id="MQX38578.1"/>
    </source>
</evidence>
<dbReference type="AlphaFoldDB" id="A0A7X1ZHC4"/>
<keyword evidence="9" id="KW-1185">Reference proteome</keyword>
<comment type="catalytic activity">
    <reaction evidence="1">
        <text>Random endo-hydrolysis of N-acetyl-beta-D-glucosaminide (1-&gt;4)-beta-linkages in chitin and chitodextrins.</text>
        <dbReference type="EC" id="3.2.1.14"/>
    </reaction>
</comment>
<name>A0A7X1ZHC4_9PROT</name>
<keyword evidence="4 5" id="KW-0326">Glycosidase</keyword>
<dbReference type="InterPro" id="IPR001223">
    <property type="entry name" value="Glyco_hydro18_cat"/>
</dbReference>
<reference evidence="8 9" key="1">
    <citation type="submission" date="2019-10" db="EMBL/GenBank/DDBJ databases">
        <title>Draft whole-genome sequence of the purple nonsulfur photosynthetic bacterium Roseospira navarrensis DSM 15114.</title>
        <authorList>
            <person name="Kyndt J.A."/>
            <person name="Meyer T.E."/>
        </authorList>
    </citation>
    <scope>NUCLEOTIDE SEQUENCE [LARGE SCALE GENOMIC DNA]</scope>
    <source>
        <strain evidence="8 9">DSM 15114</strain>
    </source>
</reference>
<feature type="domain" description="GH18" evidence="7">
    <location>
        <begin position="142"/>
        <end position="390"/>
    </location>
</feature>
<dbReference type="Proteomes" id="UP000434582">
    <property type="component" value="Unassembled WGS sequence"/>
</dbReference>
<dbReference type="EC" id="3.2.1.14" evidence="2"/>
<evidence type="ECO:0000256" key="4">
    <source>
        <dbReference type="ARBA" id="ARBA00023295"/>
    </source>
</evidence>
<dbReference type="PROSITE" id="PS01095">
    <property type="entry name" value="GH18_1"/>
    <property type="match status" value="1"/>
</dbReference>
<organism evidence="8 9">
    <name type="scientific">Roseospira navarrensis</name>
    <dbReference type="NCBI Taxonomy" id="140058"/>
    <lineage>
        <taxon>Bacteria</taxon>
        <taxon>Pseudomonadati</taxon>
        <taxon>Pseudomonadota</taxon>
        <taxon>Alphaproteobacteria</taxon>
        <taxon>Rhodospirillales</taxon>
        <taxon>Rhodospirillaceae</taxon>
        <taxon>Roseospira</taxon>
    </lineage>
</organism>
<accession>A0A7X1ZHC4</accession>
<dbReference type="GO" id="GO:0005975">
    <property type="term" value="P:carbohydrate metabolic process"/>
    <property type="evidence" value="ECO:0007669"/>
    <property type="project" value="InterPro"/>
</dbReference>
<protein>
    <recommendedName>
        <fullName evidence="2">chitinase</fullName>
        <ecNumber evidence="2">3.2.1.14</ecNumber>
    </recommendedName>
</protein>
<evidence type="ECO:0000256" key="6">
    <source>
        <dbReference type="RuleBase" id="RU004453"/>
    </source>
</evidence>
<comment type="similarity">
    <text evidence="6">Belongs to the glycosyl hydrolase 18 family.</text>
</comment>
<dbReference type="Pfam" id="PF00704">
    <property type="entry name" value="Glyco_hydro_18"/>
    <property type="match status" value="1"/>
</dbReference>
<dbReference type="GO" id="GO:0005576">
    <property type="term" value="C:extracellular region"/>
    <property type="evidence" value="ECO:0007669"/>
    <property type="project" value="TreeGrafter"/>
</dbReference>
<dbReference type="SUPFAM" id="SSF51445">
    <property type="entry name" value="(Trans)glycosidases"/>
    <property type="match status" value="1"/>
</dbReference>
<dbReference type="GO" id="GO:0006032">
    <property type="term" value="P:chitin catabolic process"/>
    <property type="evidence" value="ECO:0007669"/>
    <property type="project" value="TreeGrafter"/>
</dbReference>
<keyword evidence="3 5" id="KW-0378">Hydrolase</keyword>